<evidence type="ECO:0000256" key="8">
    <source>
        <dbReference type="ARBA" id="ARBA00040394"/>
    </source>
</evidence>
<dbReference type="GO" id="GO:0003995">
    <property type="term" value="F:acyl-CoA dehydrogenase activity"/>
    <property type="evidence" value="ECO:0007669"/>
    <property type="project" value="InterPro"/>
</dbReference>
<sequence length="378" mass="41408">MLTRTIFGEEHELFRDQARRFLEQEVIPHHAGWEADGIVPREVWRKAGAAGLLCPAIPEAYGGGGGMRLHSAVLIEEVARAGTSGIGFGLHSDIVAPYILAYGTEEQKLAWLPRMATGEVIGAIAMTEPGAGSDLQNVRTSAVRDGNEWVINGQKTFITNGQNADLVIVVAKTDPTQGAKGTSLLLVETGRPGFTRGRNLEKIGMKAQDTSELFFDNVRVPAGNILGGEGKGFFLLMQELAWERMQIAIVAVAGAAAALEWTLAYTKDRKAFGQRVIDFQHNRFKLAEMKTEIQVAQVFVDRLLGLLMDGQLDAATAAMAKYWTTDLHCKVLDQCLQMFGGFGYMWEYPIARAYADARVARIYGGTNEIMKEIIGRTL</sequence>
<dbReference type="EMBL" id="CP037867">
    <property type="protein sequence ID" value="QBM28554.1"/>
    <property type="molecule type" value="Genomic_DNA"/>
</dbReference>
<dbReference type="Pfam" id="PF02770">
    <property type="entry name" value="Acyl-CoA_dh_M"/>
    <property type="match status" value="1"/>
</dbReference>
<protein>
    <recommendedName>
        <fullName evidence="8">Acyl-[acyl-carrier-protein] dehydrogenase MbtN</fullName>
    </recommendedName>
    <alternativeName>
        <fullName evidence="9">Mycobactin synthase protein N</fullName>
    </alternativeName>
</protein>
<feature type="domain" description="Acyl-CoA oxidase/dehydrogenase middle" evidence="11">
    <location>
        <begin position="123"/>
        <end position="218"/>
    </location>
</feature>
<dbReference type="AlphaFoldDB" id="A0A4P6X4C2"/>
<evidence type="ECO:0000259" key="10">
    <source>
        <dbReference type="Pfam" id="PF00441"/>
    </source>
</evidence>
<dbReference type="GO" id="GO:0005737">
    <property type="term" value="C:cytoplasm"/>
    <property type="evidence" value="ECO:0007669"/>
    <property type="project" value="TreeGrafter"/>
</dbReference>
<evidence type="ECO:0000256" key="7">
    <source>
        <dbReference type="ARBA" id="ARBA00037085"/>
    </source>
</evidence>
<evidence type="ECO:0000256" key="9">
    <source>
        <dbReference type="ARBA" id="ARBA00042660"/>
    </source>
</evidence>
<gene>
    <name evidence="13" type="primary">mmgC8</name>
    <name evidence="13" type="ORF">HPF_12710</name>
</gene>
<dbReference type="Proteomes" id="UP000293912">
    <property type="component" value="Chromosome"/>
</dbReference>
<comment type="similarity">
    <text evidence="3">Belongs to the acyl-CoA dehydrogenase family.</text>
</comment>
<dbReference type="PANTHER" id="PTHR48083">
    <property type="entry name" value="MEDIUM-CHAIN SPECIFIC ACYL-COA DEHYDROGENASE, MITOCHONDRIAL-RELATED"/>
    <property type="match status" value="1"/>
</dbReference>
<evidence type="ECO:0000313" key="13">
    <source>
        <dbReference type="EMBL" id="QBM28554.1"/>
    </source>
</evidence>
<accession>A0A4P6X4C2</accession>
<dbReference type="SUPFAM" id="SSF47203">
    <property type="entry name" value="Acyl-CoA dehydrogenase C-terminal domain-like"/>
    <property type="match status" value="1"/>
</dbReference>
<dbReference type="FunFam" id="2.40.110.10:FF:000002">
    <property type="entry name" value="Acyl-CoA dehydrogenase fadE12"/>
    <property type="match status" value="1"/>
</dbReference>
<evidence type="ECO:0000256" key="4">
    <source>
        <dbReference type="ARBA" id="ARBA00022630"/>
    </source>
</evidence>
<dbReference type="Pfam" id="PF02771">
    <property type="entry name" value="Acyl-CoA_dh_N"/>
    <property type="match status" value="1"/>
</dbReference>
<evidence type="ECO:0000259" key="12">
    <source>
        <dbReference type="Pfam" id="PF02771"/>
    </source>
</evidence>
<keyword evidence="4" id="KW-0285">Flavoprotein</keyword>
<dbReference type="KEGG" id="hpse:HPF_12710"/>
<feature type="domain" description="Acyl-CoA dehydrogenase/oxidase C-terminal" evidence="10">
    <location>
        <begin position="230"/>
        <end position="377"/>
    </location>
</feature>
<reference evidence="13 14" key="1">
    <citation type="submission" date="2019-03" db="EMBL/GenBank/DDBJ databases">
        <authorList>
            <person name="Sebastian G."/>
            <person name="Baumann P."/>
            <person name="Ruckert C."/>
            <person name="Kalinowski J."/>
            <person name="Nebel B."/>
            <person name="Takors R."/>
            <person name="Blombach B."/>
        </authorList>
    </citation>
    <scope>NUCLEOTIDE SEQUENCE [LARGE SCALE GENOMIC DNA]</scope>
    <source>
        <strain evidence="13 14">DSM 1084</strain>
    </source>
</reference>
<dbReference type="Pfam" id="PF00441">
    <property type="entry name" value="Acyl-CoA_dh_1"/>
    <property type="match status" value="1"/>
</dbReference>
<keyword evidence="5" id="KW-0274">FAD</keyword>
<evidence type="ECO:0000256" key="2">
    <source>
        <dbReference type="ARBA" id="ARBA00005102"/>
    </source>
</evidence>
<dbReference type="Gene3D" id="1.10.540.10">
    <property type="entry name" value="Acyl-CoA dehydrogenase/oxidase, N-terminal domain"/>
    <property type="match status" value="1"/>
</dbReference>
<comment type="function">
    <text evidence="7">Catalyzes the dehydrogenation at the alpha-beta position of ACP-bound acyl chains. This results in the introduction of a double bond in the lipidic chain, which is further transferred to the epsilon-amino group of lysine residue in the mycobactin core by MbtK.</text>
</comment>
<dbReference type="Gene3D" id="2.40.110.10">
    <property type="entry name" value="Butyryl-CoA Dehydrogenase, subunit A, domain 2"/>
    <property type="match status" value="1"/>
</dbReference>
<dbReference type="InterPro" id="IPR006091">
    <property type="entry name" value="Acyl-CoA_Oxase/DH_mid-dom"/>
</dbReference>
<dbReference type="PROSITE" id="PS00073">
    <property type="entry name" value="ACYL_COA_DH_2"/>
    <property type="match status" value="1"/>
</dbReference>
<name>A0A4P6X4C2_HYDPS</name>
<dbReference type="FunFam" id="1.10.540.10:FF:000009">
    <property type="entry name" value="Probable acyl-CoA dehydrogenase"/>
    <property type="match status" value="1"/>
</dbReference>
<dbReference type="GO" id="GO:0033539">
    <property type="term" value="P:fatty acid beta-oxidation using acyl-CoA dehydrogenase"/>
    <property type="evidence" value="ECO:0007669"/>
    <property type="project" value="TreeGrafter"/>
</dbReference>
<dbReference type="RefSeq" id="WP_133156815.1">
    <property type="nucleotide sequence ID" value="NZ_CP037867.1"/>
</dbReference>
<dbReference type="InterPro" id="IPR050741">
    <property type="entry name" value="Acyl-CoA_dehydrogenase"/>
</dbReference>
<dbReference type="FunFam" id="1.20.140.10:FF:000001">
    <property type="entry name" value="Acyl-CoA dehydrogenase"/>
    <property type="match status" value="1"/>
</dbReference>
<dbReference type="InterPro" id="IPR009100">
    <property type="entry name" value="AcylCoA_DH/oxidase_NM_dom_sf"/>
</dbReference>
<dbReference type="InterPro" id="IPR046373">
    <property type="entry name" value="Acyl-CoA_Oxase/DH_mid-dom_sf"/>
</dbReference>
<dbReference type="GO" id="GO:0050660">
    <property type="term" value="F:flavin adenine dinucleotide binding"/>
    <property type="evidence" value="ECO:0007669"/>
    <property type="project" value="InterPro"/>
</dbReference>
<dbReference type="InterPro" id="IPR009075">
    <property type="entry name" value="AcylCo_DH/oxidase_C"/>
</dbReference>
<dbReference type="InterPro" id="IPR037069">
    <property type="entry name" value="AcylCoA_DH/ox_N_sf"/>
</dbReference>
<evidence type="ECO:0000256" key="1">
    <source>
        <dbReference type="ARBA" id="ARBA00001974"/>
    </source>
</evidence>
<proteinExistence type="inferred from homology"/>
<feature type="domain" description="Acyl-CoA dehydrogenase/oxidase N-terminal" evidence="12">
    <location>
        <begin position="9"/>
        <end position="119"/>
    </location>
</feature>
<dbReference type="InterPro" id="IPR006089">
    <property type="entry name" value="Acyl-CoA_DH_CS"/>
</dbReference>
<evidence type="ECO:0000256" key="3">
    <source>
        <dbReference type="ARBA" id="ARBA00009347"/>
    </source>
</evidence>
<evidence type="ECO:0000259" key="11">
    <source>
        <dbReference type="Pfam" id="PF02770"/>
    </source>
</evidence>
<comment type="pathway">
    <text evidence="2">Siderophore biosynthesis; mycobactin biosynthesis.</text>
</comment>
<keyword evidence="6 13" id="KW-0560">Oxidoreductase</keyword>
<organism evidence="13 14">
    <name type="scientific">Hydrogenophaga pseudoflava</name>
    <name type="common">Pseudomonas carboxydoflava</name>
    <dbReference type="NCBI Taxonomy" id="47421"/>
    <lineage>
        <taxon>Bacteria</taxon>
        <taxon>Pseudomonadati</taxon>
        <taxon>Pseudomonadota</taxon>
        <taxon>Betaproteobacteria</taxon>
        <taxon>Burkholderiales</taxon>
        <taxon>Comamonadaceae</taxon>
        <taxon>Hydrogenophaga</taxon>
    </lineage>
</organism>
<dbReference type="InterPro" id="IPR036250">
    <property type="entry name" value="AcylCo_DH-like_C"/>
</dbReference>
<evidence type="ECO:0000313" key="14">
    <source>
        <dbReference type="Proteomes" id="UP000293912"/>
    </source>
</evidence>
<evidence type="ECO:0000256" key="6">
    <source>
        <dbReference type="ARBA" id="ARBA00023002"/>
    </source>
</evidence>
<dbReference type="SUPFAM" id="SSF56645">
    <property type="entry name" value="Acyl-CoA dehydrogenase NM domain-like"/>
    <property type="match status" value="1"/>
</dbReference>
<dbReference type="InterPro" id="IPR013786">
    <property type="entry name" value="AcylCoA_DH/ox_N"/>
</dbReference>
<keyword evidence="14" id="KW-1185">Reference proteome</keyword>
<dbReference type="Gene3D" id="1.20.140.10">
    <property type="entry name" value="Butyryl-CoA Dehydrogenase, subunit A, domain 3"/>
    <property type="match status" value="1"/>
</dbReference>
<evidence type="ECO:0000256" key="5">
    <source>
        <dbReference type="ARBA" id="ARBA00022827"/>
    </source>
</evidence>
<dbReference type="PANTHER" id="PTHR48083:SF20">
    <property type="entry name" value="LONG-CHAIN SPECIFIC ACYL-COA DEHYDROGENASE, MITOCHONDRIAL"/>
    <property type="match status" value="1"/>
</dbReference>
<comment type="cofactor">
    <cofactor evidence="1">
        <name>FAD</name>
        <dbReference type="ChEBI" id="CHEBI:57692"/>
    </cofactor>
</comment>